<keyword evidence="1" id="KW-1133">Transmembrane helix</keyword>
<protein>
    <recommendedName>
        <fullName evidence="4">Polysaccharide biosynthesis protein</fullName>
    </recommendedName>
</protein>
<feature type="transmembrane region" description="Helical" evidence="1">
    <location>
        <begin position="438"/>
        <end position="456"/>
    </location>
</feature>
<feature type="transmembrane region" description="Helical" evidence="1">
    <location>
        <begin position="123"/>
        <end position="142"/>
    </location>
</feature>
<feature type="transmembrane region" description="Helical" evidence="1">
    <location>
        <begin position="229"/>
        <end position="252"/>
    </location>
</feature>
<accession>A0A975AIE2</accession>
<feature type="transmembrane region" description="Helical" evidence="1">
    <location>
        <begin position="400"/>
        <end position="418"/>
    </location>
</feature>
<feature type="transmembrane region" description="Helical" evidence="1">
    <location>
        <begin position="52"/>
        <end position="69"/>
    </location>
</feature>
<feature type="transmembrane region" description="Helical" evidence="1">
    <location>
        <begin position="12"/>
        <end position="32"/>
    </location>
</feature>
<feature type="transmembrane region" description="Helical" evidence="1">
    <location>
        <begin position="180"/>
        <end position="199"/>
    </location>
</feature>
<keyword evidence="1" id="KW-0812">Transmembrane</keyword>
<feature type="transmembrane region" description="Helical" evidence="1">
    <location>
        <begin position="90"/>
        <end position="111"/>
    </location>
</feature>
<feature type="transmembrane region" description="Helical" evidence="1">
    <location>
        <begin position="258"/>
        <end position="283"/>
    </location>
</feature>
<feature type="transmembrane region" description="Helical" evidence="1">
    <location>
        <begin position="341"/>
        <end position="363"/>
    </location>
</feature>
<evidence type="ECO:0008006" key="4">
    <source>
        <dbReference type="Google" id="ProtNLM"/>
    </source>
</evidence>
<evidence type="ECO:0000313" key="3">
    <source>
        <dbReference type="Proteomes" id="UP000663499"/>
    </source>
</evidence>
<keyword evidence="3" id="KW-1185">Reference proteome</keyword>
<feature type="transmembrane region" description="Helical" evidence="1">
    <location>
        <begin position="154"/>
        <end position="174"/>
    </location>
</feature>
<dbReference type="RefSeq" id="WP_207300920.1">
    <property type="nucleotide sequence ID" value="NZ_CP071444.1"/>
</dbReference>
<organism evidence="2 3">
    <name type="scientific">Alkalibacter rhizosphaerae</name>
    <dbReference type="NCBI Taxonomy" id="2815577"/>
    <lineage>
        <taxon>Bacteria</taxon>
        <taxon>Bacillati</taxon>
        <taxon>Bacillota</taxon>
        <taxon>Clostridia</taxon>
        <taxon>Eubacteriales</taxon>
        <taxon>Eubacteriaceae</taxon>
        <taxon>Alkalibacter</taxon>
    </lineage>
</organism>
<dbReference type="EMBL" id="CP071444">
    <property type="protein sequence ID" value="QSX09589.1"/>
    <property type="molecule type" value="Genomic_DNA"/>
</dbReference>
<proteinExistence type="predicted"/>
<dbReference type="AlphaFoldDB" id="A0A975AIE2"/>
<dbReference type="Proteomes" id="UP000663499">
    <property type="component" value="Chromosome"/>
</dbReference>
<reference evidence="2" key="1">
    <citation type="submission" date="2021-03" db="EMBL/GenBank/DDBJ databases">
        <title>Alkalibacter marinus sp. nov., isolated from tidal flat sediment.</title>
        <authorList>
            <person name="Namirimu T."/>
            <person name="Yang J.-A."/>
            <person name="Yang S.-H."/>
            <person name="Kim Y.-J."/>
            <person name="Kwon K.K."/>
        </authorList>
    </citation>
    <scope>NUCLEOTIDE SEQUENCE</scope>
    <source>
        <strain evidence="2">ES005</strain>
    </source>
</reference>
<feature type="transmembrane region" description="Helical" evidence="1">
    <location>
        <begin position="304"/>
        <end position="321"/>
    </location>
</feature>
<feature type="transmembrane region" description="Helical" evidence="1">
    <location>
        <begin position="462"/>
        <end position="484"/>
    </location>
</feature>
<keyword evidence="1" id="KW-0472">Membrane</keyword>
<evidence type="ECO:0000313" key="2">
    <source>
        <dbReference type="EMBL" id="QSX09589.1"/>
    </source>
</evidence>
<sequence>MRTKRFLYNSASFAMLQILTIAGGLVLTRMYLTTYGSEINGLVSSVVQFVSYFSYVEAGLGTALIYALYKPLADHDKTQVDGIVTLAKKSYTKASAIYLALVVVLSMVYPFIVKNETTDSRTIFLLVLVIGIFGALEFYTMAKYRVLIIADQREYVISMVLLLAYVVNFLITAYMISIRAYIVLVRTVPLVSFGLRVLLLSRYVKRRYPYITYKEPAEEKYLKRRWDALIMKLSVSINTSAPIVIISVFSSLKMASVYAIYNMVFSGLIALTSIFTAGVSALFGNIVANNETEKLKEVQDQFEFFIFAVTAVLYACALIMIDPFIRVYTRGVTDVVYDNALYGYLFVIWGVLFNVRIPYTALINSSGLYRETRNVNVVQVLLLVVSGVIAIQVLDMTGVLLAMILAVFYWVTGLIMAVKKAMPTVDPWTTGRRTFRMFGIVFFAYLPCRMCIDMNINSYNGWIRWAALAFIWSLLVGIVFNWIFDRKAFKATLKRLRSVLPGSH</sequence>
<gene>
    <name evidence="2" type="ORF">J0B03_05900</name>
</gene>
<name>A0A975AIE2_9FIRM</name>
<feature type="transmembrane region" description="Helical" evidence="1">
    <location>
        <begin position="375"/>
        <end position="394"/>
    </location>
</feature>
<dbReference type="KEGG" id="alka:J0B03_05900"/>
<evidence type="ECO:0000256" key="1">
    <source>
        <dbReference type="SAM" id="Phobius"/>
    </source>
</evidence>